<dbReference type="Proteomes" id="UP000195137">
    <property type="component" value="Unassembled WGS sequence"/>
</dbReference>
<name>A0A1Y3GA58_9EURY</name>
<dbReference type="EMBL" id="MRZU01000004">
    <property type="protein sequence ID" value="OUJ18299.1"/>
    <property type="molecule type" value="Genomic_DNA"/>
</dbReference>
<evidence type="ECO:0000256" key="1">
    <source>
        <dbReference type="SAM" id="MobiDB-lite"/>
    </source>
</evidence>
<keyword evidence="3" id="KW-1185">Reference proteome</keyword>
<reference evidence="2 3" key="1">
    <citation type="submission" date="2016-12" db="EMBL/GenBank/DDBJ databases">
        <title>Discovery of methanogenic haloarchaea.</title>
        <authorList>
            <person name="Sorokin D.Y."/>
            <person name="Makarova K.S."/>
            <person name="Abbas B."/>
            <person name="Ferrer M."/>
            <person name="Golyshin P.N."/>
        </authorList>
    </citation>
    <scope>NUCLEOTIDE SEQUENCE [LARGE SCALE GENOMIC DNA]</scope>
    <source>
        <strain evidence="2">AMET1</strain>
    </source>
</reference>
<feature type="region of interest" description="Disordered" evidence="1">
    <location>
        <begin position="1"/>
        <end position="42"/>
    </location>
</feature>
<protein>
    <submittedName>
        <fullName evidence="2">Uncharacterized protein</fullName>
    </submittedName>
</protein>
<evidence type="ECO:0000313" key="2">
    <source>
        <dbReference type="EMBL" id="OUJ18299.1"/>
    </source>
</evidence>
<accession>A0A1Y3GA58</accession>
<feature type="compositionally biased region" description="Polar residues" evidence="1">
    <location>
        <begin position="1"/>
        <end position="16"/>
    </location>
</feature>
<organism evidence="2 3">
    <name type="scientific">Methanonatronarchaeum thermophilum</name>
    <dbReference type="NCBI Taxonomy" id="1927129"/>
    <lineage>
        <taxon>Archaea</taxon>
        <taxon>Methanobacteriati</taxon>
        <taxon>Methanobacteriota</taxon>
        <taxon>Methanonatronarchaeia</taxon>
        <taxon>Methanonatronarchaeales</taxon>
        <taxon>Methanonatronarchaeaceae</taxon>
        <taxon>Methanonatronarchaeum</taxon>
    </lineage>
</organism>
<evidence type="ECO:0000313" key="3">
    <source>
        <dbReference type="Proteomes" id="UP000195137"/>
    </source>
</evidence>
<comment type="caution">
    <text evidence="2">The sequence shown here is derived from an EMBL/GenBank/DDBJ whole genome shotgun (WGS) entry which is preliminary data.</text>
</comment>
<proteinExistence type="predicted"/>
<gene>
    <name evidence="2" type="ORF">AMET1_1210</name>
</gene>
<feature type="compositionally biased region" description="Basic residues" evidence="1">
    <location>
        <begin position="22"/>
        <end position="42"/>
    </location>
</feature>
<sequence>MTTKQKNFKANLNSRAPPTPKPTKKHPTNLKQKHHTTNQTHKKAIKTIYNANLKWG</sequence>
<dbReference type="AlphaFoldDB" id="A0A1Y3GA58"/>